<sequence length="226" mass="24598">MSARRGRGGPTHVDYLAASRIIEITLSGWLIIGTCEVFTSTVVASARAAMAALRFGRDDAVVLGHHVPAGDRRPGRRTRWSDEGCERPGALRAGHVLRHDLRDVLREQFREERRVDEGIGITFGRAGERAEHEMVDHVGVAAAESVRGLDGFSLGQRVGGDEDERLDVRVARGRIADHGAAVGVADEHDGPADGAEELSKVVAVVLRPAQRVRERDDRVALGLQRR</sequence>
<reference evidence="1 2" key="1">
    <citation type="submission" date="2020-07" db="EMBL/GenBank/DDBJ databases">
        <title>Sequencing the genomes of 1000 actinobacteria strains.</title>
        <authorList>
            <person name="Klenk H.-P."/>
        </authorList>
    </citation>
    <scope>NUCLEOTIDE SEQUENCE [LARGE SCALE GENOMIC DNA]</scope>
    <source>
        <strain evidence="1 2">DSM 8598</strain>
    </source>
</reference>
<protein>
    <submittedName>
        <fullName evidence="1">Uncharacterized protein</fullName>
    </submittedName>
</protein>
<gene>
    <name evidence="1" type="ORF">BJY17_000973</name>
</gene>
<accession>A0A852WQK4</accession>
<proteinExistence type="predicted"/>
<name>A0A852WQK4_9MICO</name>
<evidence type="ECO:0000313" key="2">
    <source>
        <dbReference type="Proteomes" id="UP000549066"/>
    </source>
</evidence>
<dbReference type="Proteomes" id="UP000549066">
    <property type="component" value="Unassembled WGS sequence"/>
</dbReference>
<organism evidence="1 2">
    <name type="scientific">Agromyces hippuratus</name>
    <dbReference type="NCBI Taxonomy" id="286438"/>
    <lineage>
        <taxon>Bacteria</taxon>
        <taxon>Bacillati</taxon>
        <taxon>Actinomycetota</taxon>
        <taxon>Actinomycetes</taxon>
        <taxon>Micrococcales</taxon>
        <taxon>Microbacteriaceae</taxon>
        <taxon>Agromyces</taxon>
    </lineage>
</organism>
<dbReference type="EMBL" id="JACCFI010000001">
    <property type="protein sequence ID" value="NYG20226.1"/>
    <property type="molecule type" value="Genomic_DNA"/>
</dbReference>
<keyword evidence="2" id="KW-1185">Reference proteome</keyword>
<dbReference type="AlphaFoldDB" id="A0A852WQK4"/>
<evidence type="ECO:0000313" key="1">
    <source>
        <dbReference type="EMBL" id="NYG20226.1"/>
    </source>
</evidence>
<comment type="caution">
    <text evidence="1">The sequence shown here is derived from an EMBL/GenBank/DDBJ whole genome shotgun (WGS) entry which is preliminary data.</text>
</comment>